<gene>
    <name evidence="2" type="ORF">KYI10_07785</name>
</gene>
<proteinExistence type="predicted"/>
<dbReference type="InterPro" id="IPR010359">
    <property type="entry name" value="IrrE_HExxH"/>
</dbReference>
<dbReference type="AlphaFoldDB" id="A0AAT9P1S8"/>
<accession>A0AAT9P1S8</accession>
<dbReference type="Pfam" id="PF06114">
    <property type="entry name" value="Peptidase_M78"/>
    <property type="match status" value="1"/>
</dbReference>
<evidence type="ECO:0000259" key="1">
    <source>
        <dbReference type="Pfam" id="PF06114"/>
    </source>
</evidence>
<protein>
    <submittedName>
        <fullName evidence="2">ImmA/IrrE family metallo-endopeptidase</fullName>
    </submittedName>
</protein>
<dbReference type="EMBL" id="CP079955">
    <property type="protein sequence ID" value="QYA32284.1"/>
    <property type="molecule type" value="Genomic_DNA"/>
</dbReference>
<sequence>MEIKEMYYERGIKTPEDLNIDNVAEAFNVALFKNWDADVRIKSNDIDIIMLREHDPYTLNEKFFHELAHVLRHGHTHINNHYRRYCEGQANKLMYELAIPEFMVDELDVDYKHLSRKFKVSEEFALKRVEQLMQSNLWDSA</sequence>
<evidence type="ECO:0000313" key="2">
    <source>
        <dbReference type="EMBL" id="QYA32284.1"/>
    </source>
</evidence>
<organism evidence="2">
    <name type="scientific">Macrococcus psychrotolerans</name>
    <dbReference type="NCBI Taxonomy" id="3039389"/>
    <lineage>
        <taxon>Bacteria</taxon>
        <taxon>Bacillati</taxon>
        <taxon>Bacillota</taxon>
        <taxon>Bacilli</taxon>
        <taxon>Bacillales</taxon>
        <taxon>Staphylococcaceae</taxon>
        <taxon>Macrococcus</taxon>
    </lineage>
</organism>
<feature type="domain" description="IrrE N-terminal-like" evidence="1">
    <location>
        <begin position="32"/>
        <end position="129"/>
    </location>
</feature>
<name>A0AAT9P1S8_9STAP</name>
<reference evidence="2" key="1">
    <citation type="submission" date="2021-07" db="EMBL/GenBank/DDBJ databases">
        <title>Prevalence and characterization of methicillin-resistant Macrococcus spp. in food producing animals and meat in Switzerland in 2019.</title>
        <authorList>
            <person name="Keller J.E."/>
            <person name="Schwendener S."/>
            <person name="Neuenschwander J."/>
            <person name="Overesch G."/>
            <person name="Perreten V."/>
        </authorList>
    </citation>
    <scope>NUCLEOTIDE SEQUENCE</scope>
    <source>
        <strain evidence="2">19Msa1099</strain>
    </source>
</reference>